<evidence type="ECO:0000313" key="10">
    <source>
        <dbReference type="EMBL" id="KAA8495936.1"/>
    </source>
</evidence>
<keyword evidence="3 9" id="KW-0812">Transmembrane</keyword>
<feature type="transmembrane region" description="Helical" evidence="9">
    <location>
        <begin position="221"/>
        <end position="245"/>
    </location>
</feature>
<keyword evidence="6 9" id="KW-0472">Membrane</keyword>
<comment type="similarity">
    <text evidence="2">Belongs to the MLO family.</text>
</comment>
<evidence type="ECO:0000256" key="9">
    <source>
        <dbReference type="SAM" id="Phobius"/>
    </source>
</evidence>
<evidence type="ECO:0000256" key="6">
    <source>
        <dbReference type="ARBA" id="ARBA00023136"/>
    </source>
</evidence>
<dbReference type="GO" id="GO:0016020">
    <property type="term" value="C:membrane"/>
    <property type="evidence" value="ECO:0007669"/>
    <property type="project" value="UniProtKB-SubCell"/>
</dbReference>
<feature type="compositionally biased region" description="Basic and acidic residues" evidence="8">
    <location>
        <begin position="865"/>
        <end position="906"/>
    </location>
</feature>
<dbReference type="AlphaFoldDB" id="A0A5J4YX65"/>
<feature type="transmembrane region" description="Helical" evidence="9">
    <location>
        <begin position="33"/>
        <end position="57"/>
    </location>
</feature>
<feature type="transmembrane region" description="Helical" evidence="9">
    <location>
        <begin position="69"/>
        <end position="87"/>
    </location>
</feature>
<dbReference type="PANTHER" id="PTHR31942">
    <property type="entry name" value="MLO-LIKE PROTEIN 1"/>
    <property type="match status" value="1"/>
</dbReference>
<feature type="region of interest" description="Disordered" evidence="8">
    <location>
        <begin position="554"/>
        <end position="580"/>
    </location>
</feature>
<feature type="transmembrane region" description="Helical" evidence="9">
    <location>
        <begin position="265"/>
        <end position="284"/>
    </location>
</feature>
<feature type="compositionally biased region" description="Basic and acidic residues" evidence="8">
    <location>
        <begin position="440"/>
        <end position="460"/>
    </location>
</feature>
<organism evidence="10 11">
    <name type="scientific">Porphyridium purpureum</name>
    <name type="common">Red alga</name>
    <name type="synonym">Porphyridium cruentum</name>
    <dbReference type="NCBI Taxonomy" id="35688"/>
    <lineage>
        <taxon>Eukaryota</taxon>
        <taxon>Rhodophyta</taxon>
        <taxon>Bangiophyceae</taxon>
        <taxon>Porphyridiales</taxon>
        <taxon>Porphyridiaceae</taxon>
        <taxon>Porphyridium</taxon>
    </lineage>
</organism>
<dbReference type="EMBL" id="VRMN01000003">
    <property type="protein sequence ID" value="KAA8495936.1"/>
    <property type="molecule type" value="Genomic_DNA"/>
</dbReference>
<gene>
    <name evidence="10" type="ORF">FVE85_2091</name>
</gene>
<feature type="compositionally biased region" description="Low complexity" evidence="8">
    <location>
        <begin position="565"/>
        <end position="578"/>
    </location>
</feature>
<protein>
    <submittedName>
        <fullName evidence="10">Uncharacterized protein</fullName>
    </submittedName>
</protein>
<feature type="region of interest" description="Disordered" evidence="8">
    <location>
        <begin position="321"/>
        <end position="357"/>
    </location>
</feature>
<keyword evidence="11" id="KW-1185">Reference proteome</keyword>
<feature type="compositionally biased region" description="Basic and acidic residues" evidence="8">
    <location>
        <begin position="470"/>
        <end position="489"/>
    </location>
</feature>
<feature type="transmembrane region" description="Helical" evidence="9">
    <location>
        <begin position="698"/>
        <end position="715"/>
    </location>
</feature>
<keyword evidence="7" id="KW-0568">Pathogenesis-related protein</keyword>
<keyword evidence="4" id="KW-0611">Plant defense</keyword>
<feature type="transmembrane region" description="Helical" evidence="9">
    <location>
        <begin position="663"/>
        <end position="686"/>
    </location>
</feature>
<dbReference type="OrthoDB" id="6030at2759"/>
<evidence type="ECO:0000256" key="7">
    <source>
        <dbReference type="ARBA" id="ARBA00023265"/>
    </source>
</evidence>
<dbReference type="InterPro" id="IPR004326">
    <property type="entry name" value="Mlo"/>
</dbReference>
<accession>A0A5J4YX65</accession>
<feature type="region of interest" description="Disordered" evidence="8">
    <location>
        <begin position="798"/>
        <end position="906"/>
    </location>
</feature>
<evidence type="ECO:0000256" key="5">
    <source>
        <dbReference type="ARBA" id="ARBA00022989"/>
    </source>
</evidence>
<dbReference type="PANTHER" id="PTHR31942:SF52">
    <property type="entry name" value="MLO-LIKE PROTEIN 1"/>
    <property type="match status" value="1"/>
</dbReference>
<evidence type="ECO:0000313" key="11">
    <source>
        <dbReference type="Proteomes" id="UP000324585"/>
    </source>
</evidence>
<feature type="compositionally biased region" description="Basic and acidic residues" evidence="8">
    <location>
        <begin position="383"/>
        <end position="393"/>
    </location>
</feature>
<sequence length="906" mass="103572">MWDVGQWPGYQVWRAGGGEGDTDYNLSVLLTELLGLAIILFNVLVTFMLSALERWAYEKHKYIQIILKVLYRELMILGCIALVVLVVESQVHLAPDVLLAFEAAHVLLFMLAVFFSVSVITSAYMSLKLSSTWIKMEHIEYKEYEDMRVEYDLYDDKRKSKDSWLWRHFLWAEGKLSKIRRHRKLAEIMSFHDIRFQFIFFRKLPENFAFSRFLRKVKAHVFVEIVEIHWTHWLSCLVFVGFDSLRRWLFDVGNVSSNVQNWYDFWLRVCIDLAAISSITLLYLKIRKSFVLLISDPETYFDDGYSFTLFPVDVEYDRRLSKGNPASGEKHGDQEVTAKANGGGAKGDSDGNDEDSEMLDEVAKLSNMNLMSQPVEPAPQEKGGSHEDPENSEKVPTAPTRSPVSGRSSASQRSPSKRSRGHSRAPSKTPDDSIFDSLFTEDHHRHPKSRESGTKNEESNGTRVQGRYSVDTEQRTRARAELRNMRDTESSGPRRASVGAPVDTHAKKSSEGGNRGVGEQKADSGFEPAQNHRLANLQNLDFGARDHQVLTTTTLQYKQEGRRVSASSHTSGSSGRPSIEVAGRLPFEKLQMREEERMRNLQMSQRSREMHREDILDRFMLIQMQNEENEESARFAFFRRLFPFLVARTQFAKQFFWLGNPALYLWLVGMISLAVVFDVSISIVHVMFAENDSPVQQWVPFALSFASLIYVQIMVSHCMTKYVFVLTVTCLVDESLVEELVDSVIENTLDLHYEASSRGGSSRPSISSQDEMSFELQQDYFSDDFGASRSARRRNRILQSMGTGLGKNKHGLSEGGREESEDLRHGQRMSKMSDASAISMRPRFVHRPVRRAHASPHPHRPPVSQKHDAAGEAKDQDQNQDRNREEEQKLTQGHADDKIHVEVREA</sequence>
<comment type="caution">
    <text evidence="10">The sequence shown here is derived from an EMBL/GenBank/DDBJ whole genome shotgun (WGS) entry which is preliminary data.</text>
</comment>
<evidence type="ECO:0000256" key="2">
    <source>
        <dbReference type="ARBA" id="ARBA00006574"/>
    </source>
</evidence>
<name>A0A5J4YX65_PORPP</name>
<keyword evidence="5 9" id="KW-1133">Transmembrane helix</keyword>
<feature type="compositionally biased region" description="Basic residues" evidence="8">
    <location>
        <begin position="843"/>
        <end position="860"/>
    </location>
</feature>
<feature type="region of interest" description="Disordered" evidence="8">
    <location>
        <begin position="373"/>
        <end position="525"/>
    </location>
</feature>
<evidence type="ECO:0000256" key="3">
    <source>
        <dbReference type="ARBA" id="ARBA00022692"/>
    </source>
</evidence>
<dbReference type="OMA" id="IRFQFIF"/>
<feature type="compositionally biased region" description="Basic and acidic residues" evidence="8">
    <location>
        <begin position="811"/>
        <end position="825"/>
    </location>
</feature>
<comment type="subcellular location">
    <subcellularLocation>
        <location evidence="1">Membrane</location>
        <topology evidence="1">Multi-pass membrane protein</topology>
    </subcellularLocation>
</comment>
<evidence type="ECO:0000256" key="1">
    <source>
        <dbReference type="ARBA" id="ARBA00004141"/>
    </source>
</evidence>
<reference evidence="11" key="1">
    <citation type="journal article" date="2019" name="Nat. Commun.">
        <title>Expansion of phycobilisome linker gene families in mesophilic red algae.</title>
        <authorList>
            <person name="Lee J."/>
            <person name="Kim D."/>
            <person name="Bhattacharya D."/>
            <person name="Yoon H.S."/>
        </authorList>
    </citation>
    <scope>NUCLEOTIDE SEQUENCE [LARGE SCALE GENOMIC DNA]</scope>
    <source>
        <strain evidence="11">CCMP 1328</strain>
    </source>
</reference>
<dbReference type="GO" id="GO:0006952">
    <property type="term" value="P:defense response"/>
    <property type="evidence" value="ECO:0007669"/>
    <property type="project" value="UniProtKB-KW"/>
</dbReference>
<feature type="compositionally biased region" description="Low complexity" evidence="8">
    <location>
        <begin position="401"/>
        <end position="414"/>
    </location>
</feature>
<proteinExistence type="inferred from homology"/>
<evidence type="ECO:0000256" key="4">
    <source>
        <dbReference type="ARBA" id="ARBA00022821"/>
    </source>
</evidence>
<dbReference type="Proteomes" id="UP000324585">
    <property type="component" value="Unassembled WGS sequence"/>
</dbReference>
<feature type="transmembrane region" description="Helical" evidence="9">
    <location>
        <begin position="107"/>
        <end position="127"/>
    </location>
</feature>
<evidence type="ECO:0000256" key="8">
    <source>
        <dbReference type="SAM" id="MobiDB-lite"/>
    </source>
</evidence>
<feature type="compositionally biased region" description="Basic residues" evidence="8">
    <location>
        <begin position="415"/>
        <end position="425"/>
    </location>
</feature>